<evidence type="ECO:0000256" key="1">
    <source>
        <dbReference type="SAM" id="MobiDB-lite"/>
    </source>
</evidence>
<dbReference type="AlphaFoldDB" id="A0A4C1YD71"/>
<reference evidence="2 3" key="1">
    <citation type="journal article" date="2019" name="Commun. Biol.">
        <title>The bagworm genome reveals a unique fibroin gene that provides high tensile strength.</title>
        <authorList>
            <person name="Kono N."/>
            <person name="Nakamura H."/>
            <person name="Ohtoshi R."/>
            <person name="Tomita M."/>
            <person name="Numata K."/>
            <person name="Arakawa K."/>
        </authorList>
    </citation>
    <scope>NUCLEOTIDE SEQUENCE [LARGE SCALE GENOMIC DNA]</scope>
</reference>
<protein>
    <submittedName>
        <fullName evidence="2">Uncharacterized protein</fullName>
    </submittedName>
</protein>
<evidence type="ECO:0000313" key="3">
    <source>
        <dbReference type="Proteomes" id="UP000299102"/>
    </source>
</evidence>
<keyword evidence="3" id="KW-1185">Reference proteome</keyword>
<sequence length="75" mass="8531">MVFHYNSAPRVGDGHAFSGRQANGLRSAAKCRITYLRFYTPRRLVLRPPRHPPSHGFSRDTQRLRFNTDSAFGVG</sequence>
<dbReference type="EMBL" id="BGZK01001151">
    <property type="protein sequence ID" value="GBP72589.1"/>
    <property type="molecule type" value="Genomic_DNA"/>
</dbReference>
<accession>A0A4C1YD71</accession>
<organism evidence="2 3">
    <name type="scientific">Eumeta variegata</name>
    <name type="common">Bagworm moth</name>
    <name type="synonym">Eumeta japonica</name>
    <dbReference type="NCBI Taxonomy" id="151549"/>
    <lineage>
        <taxon>Eukaryota</taxon>
        <taxon>Metazoa</taxon>
        <taxon>Ecdysozoa</taxon>
        <taxon>Arthropoda</taxon>
        <taxon>Hexapoda</taxon>
        <taxon>Insecta</taxon>
        <taxon>Pterygota</taxon>
        <taxon>Neoptera</taxon>
        <taxon>Endopterygota</taxon>
        <taxon>Lepidoptera</taxon>
        <taxon>Glossata</taxon>
        <taxon>Ditrysia</taxon>
        <taxon>Tineoidea</taxon>
        <taxon>Psychidae</taxon>
        <taxon>Oiketicinae</taxon>
        <taxon>Eumeta</taxon>
    </lineage>
</organism>
<evidence type="ECO:0000313" key="2">
    <source>
        <dbReference type="EMBL" id="GBP72589.1"/>
    </source>
</evidence>
<feature type="compositionally biased region" description="Polar residues" evidence="1">
    <location>
        <begin position="64"/>
        <end position="75"/>
    </location>
</feature>
<gene>
    <name evidence="2" type="ORF">EVAR_50891_1</name>
</gene>
<feature type="region of interest" description="Disordered" evidence="1">
    <location>
        <begin position="47"/>
        <end position="75"/>
    </location>
</feature>
<name>A0A4C1YD71_EUMVA</name>
<comment type="caution">
    <text evidence="2">The sequence shown here is derived from an EMBL/GenBank/DDBJ whole genome shotgun (WGS) entry which is preliminary data.</text>
</comment>
<dbReference type="Proteomes" id="UP000299102">
    <property type="component" value="Unassembled WGS sequence"/>
</dbReference>
<proteinExistence type="predicted"/>